<proteinExistence type="predicted"/>
<dbReference type="GeneID" id="97045811"/>
<name>A0A6J5CTL2_9BURK</name>
<accession>A0A6J5CTL2</accession>
<keyword evidence="2" id="KW-1185">Reference proteome</keyword>
<dbReference type="EMBL" id="CADIKC010000018">
    <property type="protein sequence ID" value="CAB3744421.1"/>
    <property type="molecule type" value="Genomic_DNA"/>
</dbReference>
<gene>
    <name evidence="1" type="ORF">LMG24238_07265</name>
</gene>
<organism evidence="1 2">
    <name type="scientific">Paraburkholderia sediminicola</name>
    <dbReference type="NCBI Taxonomy" id="458836"/>
    <lineage>
        <taxon>Bacteria</taxon>
        <taxon>Pseudomonadati</taxon>
        <taxon>Pseudomonadota</taxon>
        <taxon>Betaproteobacteria</taxon>
        <taxon>Burkholderiales</taxon>
        <taxon>Burkholderiaceae</taxon>
        <taxon>Paraburkholderia</taxon>
    </lineage>
</organism>
<evidence type="ECO:0000313" key="2">
    <source>
        <dbReference type="Proteomes" id="UP000494255"/>
    </source>
</evidence>
<dbReference type="AlphaFoldDB" id="A0A6J5CTL2"/>
<sequence>MNRKLYRQRRWPVWLSFNQTGDAMADRIISSKTHDAYMTVRNHIADGWIASVCVVPKGAAKNNDLIVKLDTFFECEDVAWKSAETLARAELNNLK</sequence>
<reference evidence="1 2" key="1">
    <citation type="submission" date="2020-04" db="EMBL/GenBank/DDBJ databases">
        <authorList>
            <person name="De Canck E."/>
        </authorList>
    </citation>
    <scope>NUCLEOTIDE SEQUENCE [LARGE SCALE GENOMIC DNA]</scope>
    <source>
        <strain evidence="1 2">LMG 24238</strain>
    </source>
</reference>
<evidence type="ECO:0000313" key="1">
    <source>
        <dbReference type="EMBL" id="CAB3744421.1"/>
    </source>
</evidence>
<dbReference type="RefSeq" id="WP_175054653.1">
    <property type="nucleotide sequence ID" value="NZ_CADIKC010000018.1"/>
</dbReference>
<protein>
    <submittedName>
        <fullName evidence="1">Uncharacterized protein</fullName>
    </submittedName>
</protein>
<dbReference type="Proteomes" id="UP000494255">
    <property type="component" value="Unassembled WGS sequence"/>
</dbReference>